<dbReference type="SUPFAM" id="SSF81901">
    <property type="entry name" value="HCP-like"/>
    <property type="match status" value="2"/>
</dbReference>
<dbReference type="AlphaFoldDB" id="A0A1U7LMJ0"/>
<dbReference type="InterPro" id="IPR051726">
    <property type="entry name" value="Chitin_Synth_Reg"/>
</dbReference>
<sequence>MLATAASSPVSIRSGETLENNSLYYSTGTDSSRSLTNLYVPQGFPNPQAPPQHRAPLFSEISSEPSHLRPGNKVLLQDHSTTLNLYRLNAKKSSDPTVQFDFANFIIETVPSDESLLKEAIAILRKLADKGYPDAQYFLADCYSQGTGVKGGERDMDKAFPLFHMAAKHGHTEAAWRTAECYEHGLGTKPDAAKAVQFLRKAASSSHPGAMLRLAKANLEPSLGLPLSPREGIKWLKRAVEHSTTKFNCAPFELAQLHESGYKDVIFQDFPYVVQLLCMGSDLGHAECSTKLGEAYEYGNIGCPVDAGLSIHYYTLAAMAGHAGAMYSLCAWYMCGAPAILAKNEAEAYEWAKKAAEAGLAKAEYAVGFFLESGIGCVRDALEANLWYVRAAEHGEERARNRLADNNSAAAAEAAAAAAS</sequence>
<comment type="caution">
    <text evidence="2">The sequence shown here is derived from an EMBL/GenBank/DDBJ whole genome shotgun (WGS) entry which is preliminary data.</text>
</comment>
<dbReference type="OMA" id="MIYDKGC"/>
<dbReference type="InterPro" id="IPR011990">
    <property type="entry name" value="TPR-like_helical_dom_sf"/>
</dbReference>
<reference evidence="2 3" key="1">
    <citation type="submission" date="2016-04" db="EMBL/GenBank/DDBJ databases">
        <title>Evolutionary innovation and constraint leading to complex multicellularity in the Ascomycota.</title>
        <authorList>
            <person name="Cisse O."/>
            <person name="Nguyen A."/>
            <person name="Hewitt D.A."/>
            <person name="Jedd G."/>
            <person name="Stajich J.E."/>
        </authorList>
    </citation>
    <scope>NUCLEOTIDE SEQUENCE [LARGE SCALE GENOMIC DNA]</scope>
    <source>
        <strain evidence="2 3">DAH-3</strain>
    </source>
</reference>
<accession>A0A1U7LMJ0</accession>
<dbReference type="SMART" id="SM00671">
    <property type="entry name" value="SEL1"/>
    <property type="match status" value="6"/>
</dbReference>
<dbReference type="Proteomes" id="UP000186594">
    <property type="component" value="Unassembled WGS sequence"/>
</dbReference>
<protein>
    <submittedName>
        <fullName evidence="2">Protein SKT5</fullName>
    </submittedName>
</protein>
<evidence type="ECO:0000256" key="1">
    <source>
        <dbReference type="ARBA" id="ARBA00022737"/>
    </source>
</evidence>
<dbReference type="Pfam" id="PF08238">
    <property type="entry name" value="Sel1"/>
    <property type="match status" value="6"/>
</dbReference>
<keyword evidence="3" id="KW-1185">Reference proteome</keyword>
<dbReference type="EMBL" id="LXFE01001159">
    <property type="protein sequence ID" value="OLL23859.1"/>
    <property type="molecule type" value="Genomic_DNA"/>
</dbReference>
<dbReference type="STRING" id="1198029.A0A1U7LMJ0"/>
<dbReference type="PANTHER" id="PTHR46430:SF1">
    <property type="entry name" value="CHITIN SYNTHASE REGULATOR SKT5-RELATED"/>
    <property type="match status" value="1"/>
</dbReference>
<gene>
    <name evidence="2" type="ORF">NEOLI_002700</name>
</gene>
<keyword evidence="1" id="KW-0677">Repeat</keyword>
<dbReference type="OrthoDB" id="272077at2759"/>
<feature type="non-terminal residue" evidence="2">
    <location>
        <position position="420"/>
    </location>
</feature>
<organism evidence="2 3">
    <name type="scientific">Neolecta irregularis (strain DAH-3)</name>
    <dbReference type="NCBI Taxonomy" id="1198029"/>
    <lineage>
        <taxon>Eukaryota</taxon>
        <taxon>Fungi</taxon>
        <taxon>Dikarya</taxon>
        <taxon>Ascomycota</taxon>
        <taxon>Taphrinomycotina</taxon>
        <taxon>Neolectales</taxon>
        <taxon>Neolectaceae</taxon>
        <taxon>Neolecta</taxon>
    </lineage>
</organism>
<evidence type="ECO:0000313" key="3">
    <source>
        <dbReference type="Proteomes" id="UP000186594"/>
    </source>
</evidence>
<dbReference type="Gene3D" id="1.25.40.10">
    <property type="entry name" value="Tetratricopeptide repeat domain"/>
    <property type="match status" value="2"/>
</dbReference>
<proteinExistence type="predicted"/>
<dbReference type="InterPro" id="IPR006597">
    <property type="entry name" value="Sel1-like"/>
</dbReference>
<evidence type="ECO:0000313" key="2">
    <source>
        <dbReference type="EMBL" id="OLL23859.1"/>
    </source>
</evidence>
<dbReference type="PANTHER" id="PTHR46430">
    <property type="entry name" value="PROTEIN SKT5-RELATED"/>
    <property type="match status" value="1"/>
</dbReference>
<name>A0A1U7LMJ0_NEOID</name>